<dbReference type="EMBL" id="BAAAEW010000006">
    <property type="protein sequence ID" value="GAA0746180.1"/>
    <property type="molecule type" value="Genomic_DNA"/>
</dbReference>
<evidence type="ECO:0000256" key="2">
    <source>
        <dbReference type="RuleBase" id="RU003613"/>
    </source>
</evidence>
<keyword evidence="6" id="KW-1185">Reference proteome</keyword>
<keyword evidence="2" id="KW-0472">Membrane</keyword>
<dbReference type="SMART" id="SM00771">
    <property type="entry name" value="ZipA_C"/>
    <property type="match status" value="1"/>
</dbReference>
<evidence type="ECO:0000256" key="1">
    <source>
        <dbReference type="RuleBase" id="RU003612"/>
    </source>
</evidence>
<protein>
    <recommendedName>
        <fullName evidence="1">Cell division protein ZipA</fullName>
    </recommendedName>
</protein>
<organism evidence="5 6">
    <name type="scientific">Ideonella azotifigens</name>
    <dbReference type="NCBI Taxonomy" id="513160"/>
    <lineage>
        <taxon>Bacteria</taxon>
        <taxon>Pseudomonadati</taxon>
        <taxon>Pseudomonadota</taxon>
        <taxon>Betaproteobacteria</taxon>
        <taxon>Burkholderiales</taxon>
        <taxon>Sphaerotilaceae</taxon>
        <taxon>Ideonella</taxon>
    </lineage>
</organism>
<keyword evidence="1" id="KW-0131">Cell cycle</keyword>
<keyword evidence="1" id="KW-0132">Cell division</keyword>
<keyword evidence="2" id="KW-0812">Transmembrane</keyword>
<evidence type="ECO:0000313" key="5">
    <source>
        <dbReference type="EMBL" id="GAA0746180.1"/>
    </source>
</evidence>
<feature type="domain" description="ZipA C-terminal FtsZ-binding" evidence="4">
    <location>
        <begin position="210"/>
        <end position="337"/>
    </location>
</feature>
<dbReference type="Proteomes" id="UP001500279">
    <property type="component" value="Unassembled WGS sequence"/>
</dbReference>
<name>A0ABP3V0P4_9BURK</name>
<dbReference type="Gene3D" id="3.30.1400.10">
    <property type="entry name" value="ZipA, C-terminal FtsZ-binding domain"/>
    <property type="match status" value="1"/>
</dbReference>
<dbReference type="InterPro" id="IPR036765">
    <property type="entry name" value="ZipA_FtsZ-bd_C_sf"/>
</dbReference>
<evidence type="ECO:0000259" key="4">
    <source>
        <dbReference type="SMART" id="SM00771"/>
    </source>
</evidence>
<accession>A0ABP3V0P4</accession>
<comment type="subcellular location">
    <subcellularLocation>
        <location evidence="2">Cell inner membrane</location>
        <topology evidence="2">Single-pass type I membrane protein</topology>
    </subcellularLocation>
</comment>
<feature type="region of interest" description="Disordered" evidence="3">
    <location>
        <begin position="29"/>
        <end position="70"/>
    </location>
</feature>
<gene>
    <name evidence="5" type="ORF">GCM10009107_13380</name>
</gene>
<evidence type="ECO:0000256" key="3">
    <source>
        <dbReference type="SAM" id="MobiDB-lite"/>
    </source>
</evidence>
<dbReference type="SUPFAM" id="SSF64383">
    <property type="entry name" value="Cell-division protein ZipA, C-terminal domain"/>
    <property type="match status" value="1"/>
</dbReference>
<keyword evidence="2" id="KW-0997">Cell inner membrane</keyword>
<sequence>MTLTTGLAILAGIVLLAVVVQGAWAARRSAPRQSLPDAPAASNGERQEPTMSGLSNATSNVGQDLDPVGVPGVAPLPEALRAASLSRRSARIDALIDAIATVRPDAPVTGDLALQHLPPSRRAGAKPFHIEGLNAETGEWEMPRPGQRYGEFQAGLQMANRHGPLNEIEYSEFVQKLQAFADALSANPDFPDMLDVVARARELDSFASQHDAQLGAVLRANSVAWSVGYLQQCTSRHGFVPGAVAGRQVLPAAEDGAPPVLVLSFDSQVALSEDPGQAALREVTLTLDVPQTPASAEPFAAWQECARRLAEDLDATLVDDRGTPITLHAFAAIGLELGRLYEALAARELEAGSAAARRLFS</sequence>
<comment type="similarity">
    <text evidence="1">Belongs to the ZipA family.</text>
</comment>
<reference evidence="6" key="1">
    <citation type="journal article" date="2019" name="Int. J. Syst. Evol. Microbiol.">
        <title>The Global Catalogue of Microorganisms (GCM) 10K type strain sequencing project: providing services to taxonomists for standard genome sequencing and annotation.</title>
        <authorList>
            <consortium name="The Broad Institute Genomics Platform"/>
            <consortium name="The Broad Institute Genome Sequencing Center for Infectious Disease"/>
            <person name="Wu L."/>
            <person name="Ma J."/>
        </authorList>
    </citation>
    <scope>NUCLEOTIDE SEQUENCE [LARGE SCALE GENOMIC DNA]</scope>
    <source>
        <strain evidence="6">JCM 15503</strain>
    </source>
</reference>
<comment type="caution">
    <text evidence="5">The sequence shown here is derived from an EMBL/GenBank/DDBJ whole genome shotgun (WGS) entry which is preliminary data.</text>
</comment>
<dbReference type="InterPro" id="IPR007449">
    <property type="entry name" value="ZipA_FtsZ-bd_C"/>
</dbReference>
<comment type="function">
    <text evidence="1">Essential cell division protein that stabilizes the FtsZ protofilaments by cross-linking them and that serves as a cytoplasmic membrane anchor for the Z ring. Also required for the recruitment to the septal ring of downstream cell division proteins.</text>
</comment>
<keyword evidence="2" id="KW-1003">Cell membrane</keyword>
<dbReference type="RefSeq" id="WP_231011191.1">
    <property type="nucleotide sequence ID" value="NZ_BAAAEW010000006.1"/>
</dbReference>
<evidence type="ECO:0000313" key="6">
    <source>
        <dbReference type="Proteomes" id="UP001500279"/>
    </source>
</evidence>
<proteinExistence type="inferred from homology"/>
<feature type="compositionally biased region" description="Polar residues" evidence="3">
    <location>
        <begin position="49"/>
        <end position="62"/>
    </location>
</feature>
<dbReference type="Pfam" id="PF04354">
    <property type="entry name" value="ZipA_C"/>
    <property type="match status" value="1"/>
</dbReference>